<dbReference type="Proteomes" id="UP000324222">
    <property type="component" value="Unassembled WGS sequence"/>
</dbReference>
<keyword evidence="2" id="KW-1185">Reference proteome</keyword>
<evidence type="ECO:0000313" key="1">
    <source>
        <dbReference type="EMBL" id="MPC73251.1"/>
    </source>
</evidence>
<name>A0A5B7HK56_PORTR</name>
<protein>
    <submittedName>
        <fullName evidence="1">Uncharacterized protein</fullName>
    </submittedName>
</protein>
<accession>A0A5B7HK56</accession>
<proteinExistence type="predicted"/>
<dbReference type="AlphaFoldDB" id="A0A5B7HK56"/>
<gene>
    <name evidence="1" type="ORF">E2C01_067573</name>
</gene>
<evidence type="ECO:0000313" key="2">
    <source>
        <dbReference type="Proteomes" id="UP000324222"/>
    </source>
</evidence>
<comment type="caution">
    <text evidence="1">The sequence shown here is derived from an EMBL/GenBank/DDBJ whole genome shotgun (WGS) entry which is preliminary data.</text>
</comment>
<sequence length="98" mass="10944">MSSAREIIRKSEREIGECEKFEGQLALLSLPGPLTPSHSISRPSLALLSHQQISYCALPPLPKNSRDFRQMDEGVSEDDVVIVVWVVCCGFLWCGVVW</sequence>
<reference evidence="1 2" key="1">
    <citation type="submission" date="2019-05" db="EMBL/GenBank/DDBJ databases">
        <title>Another draft genome of Portunus trituberculatus and its Hox gene families provides insights of decapod evolution.</title>
        <authorList>
            <person name="Jeong J.-H."/>
            <person name="Song I."/>
            <person name="Kim S."/>
            <person name="Choi T."/>
            <person name="Kim D."/>
            <person name="Ryu S."/>
            <person name="Kim W."/>
        </authorList>
    </citation>
    <scope>NUCLEOTIDE SEQUENCE [LARGE SCALE GENOMIC DNA]</scope>
    <source>
        <tissue evidence="1">Muscle</tissue>
    </source>
</reference>
<dbReference type="EMBL" id="VSRR010036430">
    <property type="protein sequence ID" value="MPC73251.1"/>
    <property type="molecule type" value="Genomic_DNA"/>
</dbReference>
<organism evidence="1 2">
    <name type="scientific">Portunus trituberculatus</name>
    <name type="common">Swimming crab</name>
    <name type="synonym">Neptunus trituberculatus</name>
    <dbReference type="NCBI Taxonomy" id="210409"/>
    <lineage>
        <taxon>Eukaryota</taxon>
        <taxon>Metazoa</taxon>
        <taxon>Ecdysozoa</taxon>
        <taxon>Arthropoda</taxon>
        <taxon>Crustacea</taxon>
        <taxon>Multicrustacea</taxon>
        <taxon>Malacostraca</taxon>
        <taxon>Eumalacostraca</taxon>
        <taxon>Eucarida</taxon>
        <taxon>Decapoda</taxon>
        <taxon>Pleocyemata</taxon>
        <taxon>Brachyura</taxon>
        <taxon>Eubrachyura</taxon>
        <taxon>Portunoidea</taxon>
        <taxon>Portunidae</taxon>
        <taxon>Portuninae</taxon>
        <taxon>Portunus</taxon>
    </lineage>
</organism>